<dbReference type="Proteomes" id="UP000574769">
    <property type="component" value="Unassembled WGS sequence"/>
</dbReference>
<accession>A0A7W7AM15</accession>
<name>A0A7W7AM15_9SPHN</name>
<dbReference type="RefSeq" id="WP_184116817.1">
    <property type="nucleotide sequence ID" value="NZ_JACHNY010000011.1"/>
</dbReference>
<reference evidence="2 3" key="1">
    <citation type="submission" date="2020-08" db="EMBL/GenBank/DDBJ databases">
        <title>Genomic Encyclopedia of Type Strains, Phase IV (KMG-IV): sequencing the most valuable type-strain genomes for metagenomic binning, comparative biology and taxonomic classification.</title>
        <authorList>
            <person name="Goeker M."/>
        </authorList>
    </citation>
    <scope>NUCLEOTIDE SEQUENCE [LARGE SCALE GENOMIC DNA]</scope>
    <source>
        <strain evidence="2 3">DSM 15867</strain>
    </source>
</reference>
<sequence length="140" mass="14811">MRPKSVITAEQFYLGGTALLLVSSLMVWPQLVQAYGAGLAGGVTAFTVGAFLLLILFTTRRGSRVARGLLIVLTGLGAISLLYQIGTGQVALGPLGVVNVVQVVLTVIGAVLLFRPTARAFFARPHQNWEEDAVVTETDS</sequence>
<proteinExistence type="predicted"/>
<keyword evidence="1" id="KW-0472">Membrane</keyword>
<keyword evidence="1" id="KW-0812">Transmembrane</keyword>
<dbReference type="AlphaFoldDB" id="A0A7W7AM15"/>
<evidence type="ECO:0000313" key="2">
    <source>
        <dbReference type="EMBL" id="MBB4619567.1"/>
    </source>
</evidence>
<evidence type="ECO:0000256" key="1">
    <source>
        <dbReference type="SAM" id="Phobius"/>
    </source>
</evidence>
<feature type="transmembrane region" description="Helical" evidence="1">
    <location>
        <begin position="92"/>
        <end position="114"/>
    </location>
</feature>
<organism evidence="2 3">
    <name type="scientific">Sphingomonas abaci</name>
    <dbReference type="NCBI Taxonomy" id="237611"/>
    <lineage>
        <taxon>Bacteria</taxon>
        <taxon>Pseudomonadati</taxon>
        <taxon>Pseudomonadota</taxon>
        <taxon>Alphaproteobacteria</taxon>
        <taxon>Sphingomonadales</taxon>
        <taxon>Sphingomonadaceae</taxon>
        <taxon>Sphingomonas</taxon>
    </lineage>
</organism>
<gene>
    <name evidence="2" type="ORF">GGQ96_003722</name>
</gene>
<feature type="transmembrane region" description="Helical" evidence="1">
    <location>
        <begin position="12"/>
        <end position="31"/>
    </location>
</feature>
<feature type="transmembrane region" description="Helical" evidence="1">
    <location>
        <begin position="69"/>
        <end position="86"/>
    </location>
</feature>
<keyword evidence="3" id="KW-1185">Reference proteome</keyword>
<feature type="transmembrane region" description="Helical" evidence="1">
    <location>
        <begin position="37"/>
        <end position="57"/>
    </location>
</feature>
<evidence type="ECO:0000313" key="3">
    <source>
        <dbReference type="Proteomes" id="UP000574769"/>
    </source>
</evidence>
<comment type="caution">
    <text evidence="2">The sequence shown here is derived from an EMBL/GenBank/DDBJ whole genome shotgun (WGS) entry which is preliminary data.</text>
</comment>
<keyword evidence="1" id="KW-1133">Transmembrane helix</keyword>
<dbReference type="EMBL" id="JACHNY010000011">
    <property type="protein sequence ID" value="MBB4619567.1"/>
    <property type="molecule type" value="Genomic_DNA"/>
</dbReference>
<protein>
    <submittedName>
        <fullName evidence="2">Uncharacterized protein</fullName>
    </submittedName>
</protein>